<comment type="caution">
    <text evidence="3">The sequence shown here is derived from an EMBL/GenBank/DDBJ whole genome shotgun (WGS) entry which is preliminary data.</text>
</comment>
<keyword evidence="2" id="KW-0472">Membrane</keyword>
<keyword evidence="4" id="KW-1185">Reference proteome</keyword>
<evidence type="ECO:0000313" key="3">
    <source>
        <dbReference type="EMBL" id="RZT41671.1"/>
    </source>
</evidence>
<name>A0A4Q7S5L7_9BURK</name>
<evidence type="ECO:0000256" key="2">
    <source>
        <dbReference type="SAM" id="Phobius"/>
    </source>
</evidence>
<gene>
    <name evidence="3" type="ORF">EV147_0671</name>
</gene>
<evidence type="ECO:0000256" key="1">
    <source>
        <dbReference type="SAM" id="MobiDB-lite"/>
    </source>
</evidence>
<dbReference type="RefSeq" id="WP_130389689.1">
    <property type="nucleotide sequence ID" value="NZ_SGXM01000001.1"/>
</dbReference>
<feature type="region of interest" description="Disordered" evidence="1">
    <location>
        <begin position="1"/>
        <end position="21"/>
    </location>
</feature>
<reference evidence="3 4" key="1">
    <citation type="journal article" date="2015" name="Stand. Genomic Sci.">
        <title>Genomic Encyclopedia of Bacterial and Archaeal Type Strains, Phase III: the genomes of soil and plant-associated and newly described type strains.</title>
        <authorList>
            <person name="Whitman W.B."/>
            <person name="Woyke T."/>
            <person name="Klenk H.P."/>
            <person name="Zhou Y."/>
            <person name="Lilburn T.G."/>
            <person name="Beck B.J."/>
            <person name="De Vos P."/>
            <person name="Vandamme P."/>
            <person name="Eisen J.A."/>
            <person name="Garrity G."/>
            <person name="Hugenholtz P."/>
            <person name="Kyrpides N.C."/>
        </authorList>
    </citation>
    <scope>NUCLEOTIDE SEQUENCE [LARGE SCALE GENOMIC DNA]</scope>
    <source>
        <strain evidence="3 4">ASC-9842</strain>
    </source>
</reference>
<dbReference type="EMBL" id="SGXM01000001">
    <property type="protein sequence ID" value="RZT41671.1"/>
    <property type="molecule type" value="Genomic_DNA"/>
</dbReference>
<organism evidence="3 4">
    <name type="scientific">Cupriavidus agavae</name>
    <dbReference type="NCBI Taxonomy" id="1001822"/>
    <lineage>
        <taxon>Bacteria</taxon>
        <taxon>Pseudomonadati</taxon>
        <taxon>Pseudomonadota</taxon>
        <taxon>Betaproteobacteria</taxon>
        <taxon>Burkholderiales</taxon>
        <taxon>Burkholderiaceae</taxon>
        <taxon>Cupriavidus</taxon>
    </lineage>
</organism>
<keyword evidence="2" id="KW-1133">Transmembrane helix</keyword>
<proteinExistence type="predicted"/>
<feature type="compositionally biased region" description="Basic residues" evidence="1">
    <location>
        <begin position="1"/>
        <end position="11"/>
    </location>
</feature>
<evidence type="ECO:0000313" key="4">
    <source>
        <dbReference type="Proteomes" id="UP000291078"/>
    </source>
</evidence>
<dbReference type="Proteomes" id="UP000291078">
    <property type="component" value="Unassembled WGS sequence"/>
</dbReference>
<feature type="transmembrane region" description="Helical" evidence="2">
    <location>
        <begin position="220"/>
        <end position="240"/>
    </location>
</feature>
<protein>
    <submittedName>
        <fullName evidence="3">Uncharacterized protein</fullName>
    </submittedName>
</protein>
<sequence>MEKRRGRRRRPGPVGRGEFDAHLSRFERSRTDVDARIAAQAKLDDERRREWKAESDRRMAEERAACERRAAEHAKRMADERAACERRAAEHAKRMADEQAAYERKQEEQKAREKAEYERREAERKAEYERREAERKAEHARWQEAGRIDHARWQRGLKLDIERRRQEHQAHMREMFGAMDARNAEHYKRTDALVRDLKEDFRAMKVEMAEIRKDFRSLKWNIWMAACGTVIGLATLNATISSNIISAFESGRNMAATTDNRTKSISAGALLRRALTGGAL</sequence>
<feature type="region of interest" description="Disordered" evidence="1">
    <location>
        <begin position="88"/>
        <end position="126"/>
    </location>
</feature>
<dbReference type="OrthoDB" id="9971785at2"/>
<dbReference type="AlphaFoldDB" id="A0A4Q7S5L7"/>
<accession>A0A4Q7S5L7</accession>
<keyword evidence="2" id="KW-0812">Transmembrane</keyword>